<dbReference type="Pfam" id="PF03473">
    <property type="entry name" value="MOSC"/>
    <property type="match status" value="1"/>
</dbReference>
<comment type="caution">
    <text evidence="2">The sequence shown here is derived from an EMBL/GenBank/DDBJ whole genome shotgun (WGS) entry which is preliminary data.</text>
</comment>
<dbReference type="InterPro" id="IPR011037">
    <property type="entry name" value="Pyrv_Knase-like_insert_dom_sf"/>
</dbReference>
<evidence type="ECO:0000313" key="2">
    <source>
        <dbReference type="EMBL" id="GLR13566.1"/>
    </source>
</evidence>
<dbReference type="PANTHER" id="PTHR14237">
    <property type="entry name" value="MOLYBDOPTERIN COFACTOR SULFURASE MOSC"/>
    <property type="match status" value="1"/>
</dbReference>
<gene>
    <name evidence="2" type="ORF">GCM10007907_23560</name>
</gene>
<protein>
    <submittedName>
        <fullName evidence="2">Molybdenum cofactor sulfurase</fullName>
    </submittedName>
</protein>
<keyword evidence="3" id="KW-1185">Reference proteome</keyword>
<dbReference type="SUPFAM" id="SSF141673">
    <property type="entry name" value="MOSC N-terminal domain-like"/>
    <property type="match status" value="1"/>
</dbReference>
<organism evidence="2 3">
    <name type="scientific">Chitinimonas prasina</name>
    <dbReference type="NCBI Taxonomy" id="1434937"/>
    <lineage>
        <taxon>Bacteria</taxon>
        <taxon>Pseudomonadati</taxon>
        <taxon>Pseudomonadota</taxon>
        <taxon>Betaproteobacteria</taxon>
        <taxon>Neisseriales</taxon>
        <taxon>Chitinibacteraceae</taxon>
        <taxon>Chitinimonas</taxon>
    </lineage>
</organism>
<feature type="domain" description="MOSC" evidence="1">
    <location>
        <begin position="117"/>
        <end position="261"/>
    </location>
</feature>
<dbReference type="EMBL" id="BSOG01000002">
    <property type="protein sequence ID" value="GLR13566.1"/>
    <property type="molecule type" value="Genomic_DNA"/>
</dbReference>
<dbReference type="Pfam" id="PF03476">
    <property type="entry name" value="MOSC_N"/>
    <property type="match status" value="1"/>
</dbReference>
<reference evidence="3" key="1">
    <citation type="journal article" date="2019" name="Int. J. Syst. Evol. Microbiol.">
        <title>The Global Catalogue of Microorganisms (GCM) 10K type strain sequencing project: providing services to taxonomists for standard genome sequencing and annotation.</title>
        <authorList>
            <consortium name="The Broad Institute Genomics Platform"/>
            <consortium name="The Broad Institute Genome Sequencing Center for Infectious Disease"/>
            <person name="Wu L."/>
            <person name="Ma J."/>
        </authorList>
    </citation>
    <scope>NUCLEOTIDE SEQUENCE [LARGE SCALE GENOMIC DNA]</scope>
    <source>
        <strain evidence="3">NBRC 110044</strain>
    </source>
</reference>
<sequence>MRLAEIHIHPLKSCRSNLVSSALVEAMGLQHDRRWMLVSDREGFLTGRQYPRMVLITASMDDRGVTFDAPGMDSLRVEIADLRERQGVTVWQSGEFSAQVGSDEADFWFSDFLGANCRLVYTGADSTRRTRRDPEVPVSFADGYPVLLIGTASLDELNGRLVQPVSMRHFRPNLVVETSVPFIEDSWRHIRIGGVVFENLKPCSRCLFTTVDPDTATPAADRQPLETLNNYRRTEDGTMFGVNLVARSLGRLQLGDAVELV</sequence>
<dbReference type="RefSeq" id="WP_284196663.1">
    <property type="nucleotide sequence ID" value="NZ_BSOG01000002.1"/>
</dbReference>
<dbReference type="PANTHER" id="PTHR14237:SF19">
    <property type="entry name" value="MITOCHONDRIAL AMIDOXIME REDUCING COMPONENT 1"/>
    <property type="match status" value="1"/>
</dbReference>
<dbReference type="PROSITE" id="PS51340">
    <property type="entry name" value="MOSC"/>
    <property type="match status" value="1"/>
</dbReference>
<accession>A0ABQ5YEZ1</accession>
<dbReference type="Proteomes" id="UP001156706">
    <property type="component" value="Unassembled WGS sequence"/>
</dbReference>
<evidence type="ECO:0000313" key="3">
    <source>
        <dbReference type="Proteomes" id="UP001156706"/>
    </source>
</evidence>
<evidence type="ECO:0000259" key="1">
    <source>
        <dbReference type="PROSITE" id="PS51340"/>
    </source>
</evidence>
<dbReference type="InterPro" id="IPR005303">
    <property type="entry name" value="MOCOS_middle"/>
</dbReference>
<dbReference type="InterPro" id="IPR005302">
    <property type="entry name" value="MoCF_Sase_C"/>
</dbReference>
<proteinExistence type="predicted"/>
<name>A0ABQ5YEZ1_9NEIS</name>
<dbReference type="SUPFAM" id="SSF50800">
    <property type="entry name" value="PK beta-barrel domain-like"/>
    <property type="match status" value="1"/>
</dbReference>